<keyword evidence="1" id="KW-1133">Transmembrane helix</keyword>
<protein>
    <submittedName>
        <fullName evidence="2">Uncharacterized protein</fullName>
    </submittedName>
</protein>
<accession>A0A1F6N371</accession>
<sequence length="72" mass="8115">MKKQFLVPAVIIVIILGVFWYKMDPTPKKDEAPVVQPTTITLVTPPTSFDQAELYLDQNEEGIKVLEELGVK</sequence>
<dbReference type="EMBL" id="MFQH01000012">
    <property type="protein sequence ID" value="OGH78369.1"/>
    <property type="molecule type" value="Genomic_DNA"/>
</dbReference>
<dbReference type="AlphaFoldDB" id="A0A1F6N371"/>
<reference evidence="2 3" key="1">
    <citation type="journal article" date="2016" name="Nat. Commun.">
        <title>Thousands of microbial genomes shed light on interconnected biogeochemical processes in an aquifer system.</title>
        <authorList>
            <person name="Anantharaman K."/>
            <person name="Brown C.T."/>
            <person name="Hug L.A."/>
            <person name="Sharon I."/>
            <person name="Castelle C.J."/>
            <person name="Probst A.J."/>
            <person name="Thomas B.C."/>
            <person name="Singh A."/>
            <person name="Wilkins M.J."/>
            <person name="Karaoz U."/>
            <person name="Brodie E.L."/>
            <person name="Williams K.H."/>
            <person name="Hubbard S.S."/>
            <person name="Banfield J.F."/>
        </authorList>
    </citation>
    <scope>NUCLEOTIDE SEQUENCE [LARGE SCALE GENOMIC DNA]</scope>
</reference>
<comment type="caution">
    <text evidence="2">The sequence shown here is derived from an EMBL/GenBank/DDBJ whole genome shotgun (WGS) entry which is preliminary data.</text>
</comment>
<feature type="transmembrane region" description="Helical" evidence="1">
    <location>
        <begin position="6"/>
        <end position="23"/>
    </location>
</feature>
<dbReference type="Proteomes" id="UP000177040">
    <property type="component" value="Unassembled WGS sequence"/>
</dbReference>
<gene>
    <name evidence="2" type="ORF">A2983_00160</name>
</gene>
<evidence type="ECO:0000313" key="2">
    <source>
        <dbReference type="EMBL" id="OGH78369.1"/>
    </source>
</evidence>
<evidence type="ECO:0000313" key="3">
    <source>
        <dbReference type="Proteomes" id="UP000177040"/>
    </source>
</evidence>
<proteinExistence type="predicted"/>
<name>A0A1F6N371_9BACT</name>
<evidence type="ECO:0000256" key="1">
    <source>
        <dbReference type="SAM" id="Phobius"/>
    </source>
</evidence>
<keyword evidence="1" id="KW-0812">Transmembrane</keyword>
<organism evidence="2 3">
    <name type="scientific">Candidatus Magasanikbacteria bacterium RIFCSPLOWO2_01_FULL_40_15</name>
    <dbReference type="NCBI Taxonomy" id="1798686"/>
    <lineage>
        <taxon>Bacteria</taxon>
        <taxon>Candidatus Magasanikiibacteriota</taxon>
    </lineage>
</organism>
<keyword evidence="1" id="KW-0472">Membrane</keyword>